<proteinExistence type="predicted"/>
<comment type="caution">
    <text evidence="2">The sequence shown here is derived from an EMBL/GenBank/DDBJ whole genome shotgun (WGS) entry which is preliminary data.</text>
</comment>
<keyword evidence="3" id="KW-1185">Reference proteome</keyword>
<reference evidence="2 3" key="1">
    <citation type="submission" date="2024-06" db="EMBL/GenBank/DDBJ databases">
        <title>The Natural Products Discovery Center: Release of the First 8490 Sequenced Strains for Exploring Actinobacteria Biosynthetic Diversity.</title>
        <authorList>
            <person name="Kalkreuter E."/>
            <person name="Kautsar S.A."/>
            <person name="Yang D."/>
            <person name="Bader C.D."/>
            <person name="Teijaro C.N."/>
            <person name="Fluegel L."/>
            <person name="Davis C.M."/>
            <person name="Simpson J.R."/>
            <person name="Lauterbach L."/>
            <person name="Steele A.D."/>
            <person name="Gui C."/>
            <person name="Meng S."/>
            <person name="Li G."/>
            <person name="Viehrig K."/>
            <person name="Ye F."/>
            <person name="Su P."/>
            <person name="Kiefer A.F."/>
            <person name="Nichols A."/>
            <person name="Cepeda A.J."/>
            <person name="Yan W."/>
            <person name="Fan B."/>
            <person name="Jiang Y."/>
            <person name="Adhikari A."/>
            <person name="Zheng C.-J."/>
            <person name="Schuster L."/>
            <person name="Cowan T.M."/>
            <person name="Smanski M.J."/>
            <person name="Chevrette M.G."/>
            <person name="De Carvalho L.P.S."/>
            <person name="Shen B."/>
        </authorList>
    </citation>
    <scope>NUCLEOTIDE SEQUENCE [LARGE SCALE GENOMIC DNA]</scope>
    <source>
        <strain evidence="2 3">NPDC006337</strain>
    </source>
</reference>
<dbReference type="RefSeq" id="WP_359657757.1">
    <property type="nucleotide sequence ID" value="NZ_JBEXZP010000228.1"/>
</dbReference>
<evidence type="ECO:0000313" key="3">
    <source>
        <dbReference type="Proteomes" id="UP001550378"/>
    </source>
</evidence>
<evidence type="ECO:0008006" key="4">
    <source>
        <dbReference type="Google" id="ProtNLM"/>
    </source>
</evidence>
<protein>
    <recommendedName>
        <fullName evidence="4">MFS transporter</fullName>
    </recommendedName>
</protein>
<dbReference type="Proteomes" id="UP001550378">
    <property type="component" value="Unassembled WGS sequence"/>
</dbReference>
<feature type="transmembrane region" description="Helical" evidence="1">
    <location>
        <begin position="55"/>
        <end position="72"/>
    </location>
</feature>
<keyword evidence="1" id="KW-0812">Transmembrane</keyword>
<dbReference type="EMBL" id="JBEXZR010000009">
    <property type="protein sequence ID" value="MEU0708278.1"/>
    <property type="molecule type" value="Genomic_DNA"/>
</dbReference>
<name>A0ABV2W410_9ACTN</name>
<sequence>MADPYTPAPPPVPGHRHRPGTSFATVNGAAFALHLLLACSAPGLLATRVAGETTLGLPVLLLQVLLLLWTAVRYDR</sequence>
<keyword evidence="1" id="KW-0472">Membrane</keyword>
<keyword evidence="1" id="KW-1133">Transmembrane helix</keyword>
<accession>A0ABV2W410</accession>
<evidence type="ECO:0000256" key="1">
    <source>
        <dbReference type="SAM" id="Phobius"/>
    </source>
</evidence>
<organism evidence="2 3">
    <name type="scientific">Streptomyces lavendulocolor</name>
    <dbReference type="NCBI Taxonomy" id="67316"/>
    <lineage>
        <taxon>Bacteria</taxon>
        <taxon>Bacillati</taxon>
        <taxon>Actinomycetota</taxon>
        <taxon>Actinomycetes</taxon>
        <taxon>Kitasatosporales</taxon>
        <taxon>Streptomycetaceae</taxon>
        <taxon>Streptomyces</taxon>
    </lineage>
</organism>
<evidence type="ECO:0000313" key="2">
    <source>
        <dbReference type="EMBL" id="MEU0708278.1"/>
    </source>
</evidence>
<feature type="transmembrane region" description="Helical" evidence="1">
    <location>
        <begin position="23"/>
        <end position="43"/>
    </location>
</feature>
<gene>
    <name evidence="2" type="ORF">ABZ508_13065</name>
</gene>